<evidence type="ECO:0000313" key="9">
    <source>
        <dbReference type="EMBL" id="CAK8684618.1"/>
    </source>
</evidence>
<gene>
    <name evidence="9" type="ORF">CVLEPA_LOCUS15603</name>
</gene>
<reference evidence="9 10" key="1">
    <citation type="submission" date="2024-02" db="EMBL/GenBank/DDBJ databases">
        <authorList>
            <person name="Daric V."/>
            <person name="Darras S."/>
        </authorList>
    </citation>
    <scope>NUCLEOTIDE SEQUENCE [LARGE SCALE GENOMIC DNA]</scope>
</reference>
<dbReference type="PANTHER" id="PTHR33618">
    <property type="entry name" value="39S RIBOSOMAL PROTEIN L53, MITOCHONDRIAL"/>
    <property type="match status" value="1"/>
</dbReference>
<keyword evidence="6" id="KW-0687">Ribonucleoprotein</keyword>
<keyword evidence="4" id="KW-0689">Ribosomal protein</keyword>
<sequence>MNGGTQHSYVNSLIWHLCTCCFLHVSTDYYFNSTMSGPQILTGIARAITGNLREIAIARPNLMNVSTIDFSFSPWNKNSSSTKFMWRRLCGEKCRKTNRFCAIKTNVLHEDTEPLVEVTFFDGEKLCLHGAYLKYNEMMYHFNNLCNEKDKLKSDAPTALF</sequence>
<evidence type="ECO:0000256" key="7">
    <source>
        <dbReference type="ARBA" id="ARBA00035180"/>
    </source>
</evidence>
<dbReference type="PANTHER" id="PTHR33618:SF1">
    <property type="entry name" value="LARGE RIBOSOMAL SUBUNIT PROTEIN ML53"/>
    <property type="match status" value="1"/>
</dbReference>
<evidence type="ECO:0000256" key="3">
    <source>
        <dbReference type="ARBA" id="ARBA00022946"/>
    </source>
</evidence>
<accession>A0ABP0G152</accession>
<dbReference type="InterPro" id="IPR019716">
    <property type="entry name" value="Ribosomal_mL53"/>
</dbReference>
<evidence type="ECO:0000256" key="4">
    <source>
        <dbReference type="ARBA" id="ARBA00022980"/>
    </source>
</evidence>
<dbReference type="InterPro" id="IPR052473">
    <property type="entry name" value="mtLSU_mL53"/>
</dbReference>
<dbReference type="EMBL" id="CAWYQH010000098">
    <property type="protein sequence ID" value="CAK8684618.1"/>
    <property type="molecule type" value="Genomic_DNA"/>
</dbReference>
<keyword evidence="5" id="KW-0496">Mitochondrion</keyword>
<keyword evidence="3" id="KW-0809">Transit peptide</keyword>
<protein>
    <recommendedName>
        <fullName evidence="7">Large ribosomal subunit protein mL53</fullName>
    </recommendedName>
    <alternativeName>
        <fullName evidence="8">39S ribosomal protein L53, mitochondrial</fullName>
    </alternativeName>
</protein>
<dbReference type="Pfam" id="PF10780">
    <property type="entry name" value="MRP_L53"/>
    <property type="match status" value="1"/>
</dbReference>
<evidence type="ECO:0000256" key="2">
    <source>
        <dbReference type="ARBA" id="ARBA00005557"/>
    </source>
</evidence>
<evidence type="ECO:0000313" key="10">
    <source>
        <dbReference type="Proteomes" id="UP001642483"/>
    </source>
</evidence>
<name>A0ABP0G152_CLALP</name>
<comment type="subcellular location">
    <subcellularLocation>
        <location evidence="1">Mitochondrion</location>
    </subcellularLocation>
</comment>
<evidence type="ECO:0000256" key="1">
    <source>
        <dbReference type="ARBA" id="ARBA00004173"/>
    </source>
</evidence>
<evidence type="ECO:0000256" key="6">
    <source>
        <dbReference type="ARBA" id="ARBA00023274"/>
    </source>
</evidence>
<comment type="caution">
    <text evidence="9">The sequence shown here is derived from an EMBL/GenBank/DDBJ whole genome shotgun (WGS) entry which is preliminary data.</text>
</comment>
<evidence type="ECO:0000256" key="5">
    <source>
        <dbReference type="ARBA" id="ARBA00023128"/>
    </source>
</evidence>
<evidence type="ECO:0000256" key="8">
    <source>
        <dbReference type="ARBA" id="ARBA00042721"/>
    </source>
</evidence>
<comment type="similarity">
    <text evidence="2">Belongs to the mitochondrion-specific ribosomal protein mL53 family.</text>
</comment>
<dbReference type="Proteomes" id="UP001642483">
    <property type="component" value="Unassembled WGS sequence"/>
</dbReference>
<proteinExistence type="inferred from homology"/>
<organism evidence="9 10">
    <name type="scientific">Clavelina lepadiformis</name>
    <name type="common">Light-bulb sea squirt</name>
    <name type="synonym">Ascidia lepadiformis</name>
    <dbReference type="NCBI Taxonomy" id="159417"/>
    <lineage>
        <taxon>Eukaryota</taxon>
        <taxon>Metazoa</taxon>
        <taxon>Chordata</taxon>
        <taxon>Tunicata</taxon>
        <taxon>Ascidiacea</taxon>
        <taxon>Aplousobranchia</taxon>
        <taxon>Clavelinidae</taxon>
        <taxon>Clavelina</taxon>
    </lineage>
</organism>
<dbReference type="Gene3D" id="3.40.30.10">
    <property type="entry name" value="Glutaredoxin"/>
    <property type="match status" value="1"/>
</dbReference>
<keyword evidence="10" id="KW-1185">Reference proteome</keyword>